<dbReference type="EMBL" id="PJMY01000003">
    <property type="protein sequence ID" value="PKV92305.1"/>
    <property type="molecule type" value="Genomic_DNA"/>
</dbReference>
<dbReference type="Pfam" id="PF18915">
    <property type="entry name" value="DUF5667"/>
    <property type="match status" value="1"/>
</dbReference>
<feature type="transmembrane region" description="Helical" evidence="2">
    <location>
        <begin position="83"/>
        <end position="101"/>
    </location>
</feature>
<feature type="compositionally biased region" description="Pro residues" evidence="1">
    <location>
        <begin position="320"/>
        <end position="363"/>
    </location>
</feature>
<sequence>MGVPGWFSRGRTESERFDDAIDASRGEQPEEFAEELALVGALRELGQAGRPDPATRARIRAEIEGRIGEPLPRRRWRPRMADLAAAGIALILGLGGLTLLLSRDALPGDALYSVKRAGEVTSLGLTFGDEAKAEKHLRFAANRVTELGRMNDAAPAAYQTALHDFGSDVRAGVAEFTELATTSGNRTGLTSLESWAQSQSRQLESEQAGVPESAREGFQQARLLLDRVQQRTSALGSRLSCYQITTGTTDELGLLPARGACTQQPLSPGGSTPSSPPPAPESSVPPTDAPLPARSASSPTASGSPSTPAPTRTTSEVPRTPTPPSVPPPITAPTPPRIPTRPAPPPVVSVPPLVPGLPPIVIG</sequence>
<evidence type="ECO:0000313" key="5">
    <source>
        <dbReference type="Proteomes" id="UP000233750"/>
    </source>
</evidence>
<dbReference type="AlphaFoldDB" id="A0A2N3WEM5"/>
<dbReference type="RefSeq" id="WP_167441918.1">
    <property type="nucleotide sequence ID" value="NZ_PJMY01000003.1"/>
</dbReference>
<accession>A0A2N3WEM5</accession>
<keyword evidence="5" id="KW-1185">Reference proteome</keyword>
<feature type="domain" description="DUF5667" evidence="3">
    <location>
        <begin position="105"/>
        <end position="211"/>
    </location>
</feature>
<evidence type="ECO:0000256" key="2">
    <source>
        <dbReference type="SAM" id="Phobius"/>
    </source>
</evidence>
<feature type="region of interest" description="Disordered" evidence="1">
    <location>
        <begin position="260"/>
        <end position="363"/>
    </location>
</feature>
<keyword evidence="2" id="KW-0812">Transmembrane</keyword>
<evidence type="ECO:0000313" key="4">
    <source>
        <dbReference type="EMBL" id="PKV92305.1"/>
    </source>
</evidence>
<keyword evidence="2" id="KW-0472">Membrane</keyword>
<proteinExistence type="predicted"/>
<dbReference type="InterPro" id="IPR043725">
    <property type="entry name" value="DUF5667"/>
</dbReference>
<protein>
    <recommendedName>
        <fullName evidence="3">DUF5667 domain-containing protein</fullName>
    </recommendedName>
</protein>
<comment type="caution">
    <text evidence="4">The sequence shown here is derived from an EMBL/GenBank/DDBJ whole genome shotgun (WGS) entry which is preliminary data.</text>
</comment>
<organism evidence="4 5">
    <name type="scientific">Amycolatopsis echigonensis</name>
    <dbReference type="NCBI Taxonomy" id="2576905"/>
    <lineage>
        <taxon>Bacteria</taxon>
        <taxon>Bacillati</taxon>
        <taxon>Actinomycetota</taxon>
        <taxon>Actinomycetes</taxon>
        <taxon>Pseudonocardiales</taxon>
        <taxon>Pseudonocardiaceae</taxon>
        <taxon>Amycolatopsis</taxon>
    </lineage>
</organism>
<keyword evidence="2" id="KW-1133">Transmembrane helix</keyword>
<evidence type="ECO:0000256" key="1">
    <source>
        <dbReference type="SAM" id="MobiDB-lite"/>
    </source>
</evidence>
<feature type="compositionally biased region" description="Low complexity" evidence="1">
    <location>
        <begin position="281"/>
        <end position="319"/>
    </location>
</feature>
<evidence type="ECO:0000259" key="3">
    <source>
        <dbReference type="Pfam" id="PF18915"/>
    </source>
</evidence>
<gene>
    <name evidence="4" type="ORF">ATK30_3101</name>
</gene>
<reference evidence="4 5" key="1">
    <citation type="submission" date="2017-12" db="EMBL/GenBank/DDBJ databases">
        <title>Sequencing the genomes of 1000 Actinobacteria strains.</title>
        <authorList>
            <person name="Klenk H.-P."/>
        </authorList>
    </citation>
    <scope>NUCLEOTIDE SEQUENCE [LARGE SCALE GENOMIC DNA]</scope>
    <source>
        <strain evidence="4 5">DSM 45165</strain>
    </source>
</reference>
<name>A0A2N3WEM5_9PSEU</name>
<dbReference type="Proteomes" id="UP000233750">
    <property type="component" value="Unassembled WGS sequence"/>
</dbReference>